<evidence type="ECO:0000259" key="3">
    <source>
        <dbReference type="PROSITE" id="PS50887"/>
    </source>
</evidence>
<feature type="transmembrane region" description="Helical" evidence="2">
    <location>
        <begin position="38"/>
        <end position="56"/>
    </location>
</feature>
<dbReference type="GO" id="GO:0052621">
    <property type="term" value="F:diguanylate cyclase activity"/>
    <property type="evidence" value="ECO:0007669"/>
    <property type="project" value="UniProtKB-EC"/>
</dbReference>
<gene>
    <name evidence="4" type="ORF">ABW99_14980</name>
</gene>
<dbReference type="Pfam" id="PF00990">
    <property type="entry name" value="GGDEF"/>
    <property type="match status" value="1"/>
</dbReference>
<dbReference type="Proteomes" id="UP000036700">
    <property type="component" value="Chromosome"/>
</dbReference>
<dbReference type="Pfam" id="PF05230">
    <property type="entry name" value="MASE2"/>
    <property type="match status" value="1"/>
</dbReference>
<dbReference type="EC" id="2.7.7.65" evidence="1"/>
<dbReference type="KEGG" id="ptx:ABW99_14980"/>
<dbReference type="SMART" id="SM00267">
    <property type="entry name" value="GGDEF"/>
    <property type="match status" value="1"/>
</dbReference>
<keyword evidence="5" id="KW-1185">Reference proteome</keyword>
<organism evidence="4 5">
    <name type="scientific">Pandoraea thiooxydans</name>
    <dbReference type="NCBI Taxonomy" id="445709"/>
    <lineage>
        <taxon>Bacteria</taxon>
        <taxon>Pseudomonadati</taxon>
        <taxon>Pseudomonadota</taxon>
        <taxon>Betaproteobacteria</taxon>
        <taxon>Burkholderiales</taxon>
        <taxon>Burkholderiaceae</taxon>
        <taxon>Pandoraea</taxon>
    </lineage>
</organism>
<evidence type="ECO:0000256" key="1">
    <source>
        <dbReference type="ARBA" id="ARBA00012528"/>
    </source>
</evidence>
<feature type="transmembrane region" description="Helical" evidence="2">
    <location>
        <begin position="143"/>
        <end position="164"/>
    </location>
</feature>
<dbReference type="InterPro" id="IPR050469">
    <property type="entry name" value="Diguanylate_Cyclase"/>
</dbReference>
<dbReference type="NCBIfam" id="TIGR00254">
    <property type="entry name" value="GGDEF"/>
    <property type="match status" value="1"/>
</dbReference>
<feature type="transmembrane region" description="Helical" evidence="2">
    <location>
        <begin position="77"/>
        <end position="101"/>
    </location>
</feature>
<dbReference type="InterPro" id="IPR007894">
    <property type="entry name" value="MASE2"/>
</dbReference>
<keyword evidence="2" id="KW-0812">Transmembrane</keyword>
<dbReference type="GO" id="GO:0005886">
    <property type="term" value="C:plasma membrane"/>
    <property type="evidence" value="ECO:0007669"/>
    <property type="project" value="TreeGrafter"/>
</dbReference>
<dbReference type="GO" id="GO:0043709">
    <property type="term" value="P:cell adhesion involved in single-species biofilm formation"/>
    <property type="evidence" value="ECO:0007669"/>
    <property type="project" value="TreeGrafter"/>
</dbReference>
<dbReference type="SUPFAM" id="SSF55073">
    <property type="entry name" value="Nucleotide cyclase"/>
    <property type="match status" value="1"/>
</dbReference>
<dbReference type="InterPro" id="IPR029787">
    <property type="entry name" value="Nucleotide_cyclase"/>
</dbReference>
<evidence type="ECO:0000313" key="5">
    <source>
        <dbReference type="Proteomes" id="UP000036700"/>
    </source>
</evidence>
<dbReference type="PANTHER" id="PTHR45138:SF24">
    <property type="entry name" value="DIGUANYLATE CYCLASE DGCC-RELATED"/>
    <property type="match status" value="1"/>
</dbReference>
<dbReference type="PATRIC" id="fig|445709.3.peg.3169"/>
<protein>
    <recommendedName>
        <fullName evidence="1">diguanylate cyclase</fullName>
        <ecNumber evidence="1">2.7.7.65</ecNumber>
    </recommendedName>
</protein>
<keyword evidence="2" id="KW-1133">Transmembrane helix</keyword>
<feature type="transmembrane region" description="Helical" evidence="2">
    <location>
        <begin position="113"/>
        <end position="136"/>
    </location>
</feature>
<proteinExistence type="predicted"/>
<dbReference type="EMBL" id="CP011568">
    <property type="protein sequence ID" value="AKJ70609.1"/>
    <property type="molecule type" value="Genomic_DNA"/>
</dbReference>
<evidence type="ECO:0000313" key="4">
    <source>
        <dbReference type="EMBL" id="AKJ70609.1"/>
    </source>
</evidence>
<dbReference type="InterPro" id="IPR043128">
    <property type="entry name" value="Rev_trsase/Diguanyl_cyclase"/>
</dbReference>
<dbReference type="PANTHER" id="PTHR45138">
    <property type="entry name" value="REGULATORY COMPONENTS OF SENSORY TRANSDUCTION SYSTEM"/>
    <property type="match status" value="1"/>
</dbReference>
<feature type="domain" description="GGDEF" evidence="3">
    <location>
        <begin position="211"/>
        <end position="342"/>
    </location>
</feature>
<dbReference type="CDD" id="cd01949">
    <property type="entry name" value="GGDEF"/>
    <property type="match status" value="1"/>
</dbReference>
<dbReference type="InterPro" id="IPR000160">
    <property type="entry name" value="GGDEF_dom"/>
</dbReference>
<dbReference type="GO" id="GO:1902201">
    <property type="term" value="P:negative regulation of bacterial-type flagellum-dependent cell motility"/>
    <property type="evidence" value="ECO:0007669"/>
    <property type="project" value="TreeGrafter"/>
</dbReference>
<dbReference type="STRING" id="445709.ABW99_14980"/>
<feature type="transmembrane region" description="Helical" evidence="2">
    <location>
        <begin position="12"/>
        <end position="32"/>
    </location>
</feature>
<dbReference type="FunFam" id="3.30.70.270:FF:000001">
    <property type="entry name" value="Diguanylate cyclase domain protein"/>
    <property type="match status" value="1"/>
</dbReference>
<name>A0A0G3EX49_9BURK</name>
<sequence length="342" mass="37946">MTGRGKRFALRIYRLRTMGCAIGFFCVAGVFHQLHAAPWLWALLVFHGYLWPHLAYRLALRARVPYRGERRNLMIDAAFGGFWVVAMRFNLLPSLVLITMLSMDDIGAGGLALFWRGLIAHAVGAVVGAGVLGLHVAPTSDMFNIVTCLPMLVLYPIALGQATYEMSQKLAQRTRELEYLNQHDGLTGLFSRFYWEVCLARTFGECLASGRPACLIMLDLDHFKQINDTHGHLAGDLVLQKFAGTLRESLRSEDIIGRYGGEEFGVILPGVNADQAEPIIDRLLARLRAQTSLDREMPPGCTASAGIVAFSAEFPSPDAWLQQADHALYQAKRLGRDRLVVC</sequence>
<reference evidence="5" key="1">
    <citation type="submission" date="2015-06" db="EMBL/GenBank/DDBJ databases">
        <authorList>
            <person name="Lim Y.L."/>
            <person name="Ee R."/>
            <person name="Yong D."/>
            <person name="How K.Y."/>
            <person name="Yin W.F."/>
            <person name="Chan K.G."/>
        </authorList>
    </citation>
    <scope>NUCLEOTIDE SEQUENCE [LARGE SCALE GENOMIC DNA]</scope>
    <source>
        <strain evidence="5">DSM 25325</strain>
    </source>
</reference>
<keyword evidence="2" id="KW-0472">Membrane</keyword>
<dbReference type="Gene3D" id="3.30.70.270">
    <property type="match status" value="1"/>
</dbReference>
<accession>A0A0G3EX49</accession>
<evidence type="ECO:0000256" key="2">
    <source>
        <dbReference type="SAM" id="Phobius"/>
    </source>
</evidence>
<dbReference type="PROSITE" id="PS50887">
    <property type="entry name" value="GGDEF"/>
    <property type="match status" value="1"/>
</dbReference>
<dbReference type="AlphaFoldDB" id="A0A0G3EX49"/>